<sequence>MLRQVTTTSMVKLKRMKTAQTISENASEKDDPKSSTQATAVENKKAPEPIASDILEKSKPEEVVDPVIVTATNTSDAISPNK</sequence>
<evidence type="ECO:0000256" key="1">
    <source>
        <dbReference type="SAM" id="MobiDB-lite"/>
    </source>
</evidence>
<comment type="caution">
    <text evidence="2">The sequence shown here is derived from an EMBL/GenBank/DDBJ whole genome shotgun (WGS) entry which is preliminary data.</text>
</comment>
<evidence type="ECO:0000313" key="2">
    <source>
        <dbReference type="EMBL" id="KAF2592792.1"/>
    </source>
</evidence>
<protein>
    <submittedName>
        <fullName evidence="2">Uncharacterized protein</fullName>
    </submittedName>
</protein>
<feature type="region of interest" description="Disordered" evidence="1">
    <location>
        <begin position="1"/>
        <end position="51"/>
    </location>
</feature>
<feature type="compositionally biased region" description="Polar residues" evidence="1">
    <location>
        <begin position="1"/>
        <end position="10"/>
    </location>
</feature>
<dbReference type="EMBL" id="QGKY02000164">
    <property type="protein sequence ID" value="KAF2592792.1"/>
    <property type="molecule type" value="Genomic_DNA"/>
</dbReference>
<organism evidence="2">
    <name type="scientific">Brassica cretica</name>
    <name type="common">Mustard</name>
    <dbReference type="NCBI Taxonomy" id="69181"/>
    <lineage>
        <taxon>Eukaryota</taxon>
        <taxon>Viridiplantae</taxon>
        <taxon>Streptophyta</taxon>
        <taxon>Embryophyta</taxon>
        <taxon>Tracheophyta</taxon>
        <taxon>Spermatophyta</taxon>
        <taxon>Magnoliopsida</taxon>
        <taxon>eudicotyledons</taxon>
        <taxon>Gunneridae</taxon>
        <taxon>Pentapetalae</taxon>
        <taxon>rosids</taxon>
        <taxon>malvids</taxon>
        <taxon>Brassicales</taxon>
        <taxon>Brassicaceae</taxon>
        <taxon>Brassiceae</taxon>
        <taxon>Brassica</taxon>
    </lineage>
</organism>
<reference evidence="2" key="1">
    <citation type="submission" date="2019-12" db="EMBL/GenBank/DDBJ databases">
        <title>Genome sequencing and annotation of Brassica cretica.</title>
        <authorList>
            <person name="Studholme D.J."/>
            <person name="Sarris P.F."/>
        </authorList>
    </citation>
    <scope>NUCLEOTIDE SEQUENCE</scope>
    <source>
        <strain evidence="2">PFS-102/07</strain>
        <tissue evidence="2">Leaf</tissue>
    </source>
</reference>
<dbReference type="AlphaFoldDB" id="A0A8S9KFG0"/>
<proteinExistence type="predicted"/>
<name>A0A8S9KFG0_BRACR</name>
<gene>
    <name evidence="2" type="ORF">F2Q70_00042320</name>
</gene>
<accession>A0A8S9KFG0</accession>